<feature type="domain" description="Cas1p 10 TM acyl transferase" evidence="10">
    <location>
        <begin position="316"/>
        <end position="781"/>
    </location>
</feature>
<dbReference type="GO" id="GO:0016740">
    <property type="term" value="F:transferase activity"/>
    <property type="evidence" value="ECO:0007669"/>
    <property type="project" value="UniProtKB-KW"/>
</dbReference>
<evidence type="ECO:0000259" key="10">
    <source>
        <dbReference type="Pfam" id="PF07779"/>
    </source>
</evidence>
<keyword evidence="6 9" id="KW-0472">Membrane</keyword>
<feature type="transmembrane region" description="Helical" evidence="9">
    <location>
        <begin position="362"/>
        <end position="380"/>
    </location>
</feature>
<feature type="transmembrane region" description="Helical" evidence="9">
    <location>
        <begin position="606"/>
        <end position="624"/>
    </location>
</feature>
<evidence type="ECO:0000256" key="6">
    <source>
        <dbReference type="ARBA" id="ARBA00023136"/>
    </source>
</evidence>
<dbReference type="GO" id="GO:0016020">
    <property type="term" value="C:membrane"/>
    <property type="evidence" value="ECO:0007669"/>
    <property type="project" value="UniProtKB-SubCell"/>
</dbReference>
<keyword evidence="4 9" id="KW-0812">Transmembrane</keyword>
<evidence type="ECO:0000256" key="3">
    <source>
        <dbReference type="ARBA" id="ARBA00022679"/>
    </source>
</evidence>
<keyword evidence="3" id="KW-0808">Transferase</keyword>
<dbReference type="GO" id="GO:0005975">
    <property type="term" value="P:carbohydrate metabolic process"/>
    <property type="evidence" value="ECO:0007669"/>
    <property type="project" value="UniProtKB-ARBA"/>
</dbReference>
<sequence>MRLRLFPARETIDRACLSLFLATMCLVVYRRVWYDRYDIYKCDALLANGRWLDDKYQNWQPPGCMVHNYKVHDLGSCLEHRRLVFLGDSSVRQLYWATARKFGIEEHSKAEHSDLAFHIDDATTVEFRWDPFLNSSNLTMELTAAARSRQGTKVAHSTAALVIGGGLWHARYLDEANYFDHYKGSLESISQSLDHLGPKNAGGPLHRYSFGPLDTHGIVLLTPVPVPFYKGLSLERATTITPAKIDNLNRYLYQNSAAGNITVPWSFSSMISLDGSSYQPDGIHFTDNLASRMVDVILNLRCNVELRIAKGQRGYPMDKTCCNRYNPPRWPQSIIMGVFVWLLPFVILMASTESSRIPFLPSWKITRAITVLALAISYCYYADRTPLFNKTQKQYTDKEFMSLCAVVMIVGVVSIRRSVTGSHNGSSPQPAIGKTDQYALSRQQTEEWKGWMQFIILIYHYTGASKTLWIYEIIRLLVASYIFLSGFGHTVYFYIKADYSLRRCAAVLIRLNLLSCALPYMMNTDYFFYYFAPLISFWFMVTYATMAIGHSRNKFFNFLVVKVLLSAGLVNLVIVRGPFFELLFYFLEKTCKTSWNLFEWRFRVQLDGYVTFTGMLCGILFVHMTDNSYSETPESKKVLRLLREFRWVGAMYAVVAFMLSWWLAYEASSKNAYNRWFPYFSTFPILGFVILRNFSRHLRNFNSSIFAWMGRQSLETFTLQYHVWLAADTKGLLALGIFERMTGNDDISRKANFVVLTIVFLWISWHVAAATQTLTTWIVDPRDGRDNSGGNESADGDLRLSQLPRNGSNDNMRDEQSHERNVANRASAGAMRSASRVKKLVAGDLRVRIGLLLAVMWILNIIDYQSGNVAI</sequence>
<organism evidence="11 12">
    <name type="scientific">Cladonia borealis</name>
    <dbReference type="NCBI Taxonomy" id="184061"/>
    <lineage>
        <taxon>Eukaryota</taxon>
        <taxon>Fungi</taxon>
        <taxon>Dikarya</taxon>
        <taxon>Ascomycota</taxon>
        <taxon>Pezizomycotina</taxon>
        <taxon>Lecanoromycetes</taxon>
        <taxon>OSLEUM clade</taxon>
        <taxon>Lecanoromycetidae</taxon>
        <taxon>Lecanorales</taxon>
        <taxon>Lecanorineae</taxon>
        <taxon>Cladoniaceae</taxon>
        <taxon>Cladonia</taxon>
    </lineage>
</organism>
<feature type="region of interest" description="Disordered" evidence="8">
    <location>
        <begin position="781"/>
        <end position="830"/>
    </location>
</feature>
<feature type="transmembrane region" description="Helical" evidence="9">
    <location>
        <begin position="400"/>
        <end position="419"/>
    </location>
</feature>
<dbReference type="EMBL" id="JAFEKC020000012">
    <property type="protein sequence ID" value="KAK0511818.1"/>
    <property type="molecule type" value="Genomic_DNA"/>
</dbReference>
<reference evidence="11" key="1">
    <citation type="submission" date="2023-03" db="EMBL/GenBank/DDBJ databases">
        <title>Complete genome of Cladonia borealis.</title>
        <authorList>
            <person name="Park H."/>
        </authorList>
    </citation>
    <scope>NUCLEOTIDE SEQUENCE</scope>
    <source>
        <strain evidence="11">ANT050790</strain>
    </source>
</reference>
<evidence type="ECO:0000256" key="2">
    <source>
        <dbReference type="ARBA" id="ARBA00010666"/>
    </source>
</evidence>
<feature type="transmembrane region" description="Helical" evidence="9">
    <location>
        <begin position="645"/>
        <end position="664"/>
    </location>
</feature>
<dbReference type="PANTHER" id="PTHR13533:SF1">
    <property type="entry name" value="N-ACETYLNEURAMINATE 9-O-ACETYLTRANSFERASE"/>
    <property type="match status" value="1"/>
</dbReference>
<dbReference type="PANTHER" id="PTHR13533">
    <property type="entry name" value="N-ACETYLNEURAMINATE 9-O-ACETYLTRANSFERASE"/>
    <property type="match status" value="1"/>
</dbReference>
<feature type="transmembrane region" description="Helical" evidence="9">
    <location>
        <begin position="560"/>
        <end position="586"/>
    </location>
</feature>
<evidence type="ECO:0000256" key="8">
    <source>
        <dbReference type="SAM" id="MobiDB-lite"/>
    </source>
</evidence>
<evidence type="ECO:0000256" key="7">
    <source>
        <dbReference type="ARBA" id="ARBA00023180"/>
    </source>
</evidence>
<proteinExistence type="inferred from homology"/>
<evidence type="ECO:0000313" key="11">
    <source>
        <dbReference type="EMBL" id="KAK0511818.1"/>
    </source>
</evidence>
<dbReference type="InterPro" id="IPR012419">
    <property type="entry name" value="Cas1_AcylTrans_dom"/>
</dbReference>
<keyword evidence="5 9" id="KW-1133">Transmembrane helix</keyword>
<keyword evidence="7" id="KW-0325">Glycoprotein</keyword>
<feature type="transmembrane region" description="Helical" evidence="9">
    <location>
        <begin position="528"/>
        <end position="548"/>
    </location>
</feature>
<feature type="compositionally biased region" description="Basic and acidic residues" evidence="8">
    <location>
        <begin position="811"/>
        <end position="822"/>
    </location>
</feature>
<evidence type="ECO:0000256" key="4">
    <source>
        <dbReference type="ARBA" id="ARBA00022692"/>
    </source>
</evidence>
<protein>
    <recommendedName>
        <fullName evidence="10">Cas1p 10 TM acyl transferase domain-containing protein</fullName>
    </recommendedName>
</protein>
<gene>
    <name evidence="11" type="ORF">JMJ35_005668</name>
</gene>
<feature type="transmembrane region" description="Helical" evidence="9">
    <location>
        <begin position="330"/>
        <end position="350"/>
    </location>
</feature>
<dbReference type="Proteomes" id="UP001166286">
    <property type="component" value="Unassembled WGS sequence"/>
</dbReference>
<comment type="caution">
    <text evidence="11">The sequence shown here is derived from an EMBL/GenBank/DDBJ whole genome shotgun (WGS) entry which is preliminary data.</text>
</comment>
<evidence type="ECO:0000256" key="5">
    <source>
        <dbReference type="ARBA" id="ARBA00022989"/>
    </source>
</evidence>
<feature type="transmembrane region" description="Helical" evidence="9">
    <location>
        <begin position="845"/>
        <end position="862"/>
    </location>
</feature>
<comment type="subcellular location">
    <subcellularLocation>
        <location evidence="1">Membrane</location>
        <topology evidence="1">Multi-pass membrane protein</topology>
    </subcellularLocation>
</comment>
<feature type="transmembrane region" description="Helical" evidence="9">
    <location>
        <begin position="477"/>
        <end position="495"/>
    </location>
</feature>
<evidence type="ECO:0000313" key="12">
    <source>
        <dbReference type="Proteomes" id="UP001166286"/>
    </source>
</evidence>
<name>A0AA39QZ30_9LECA</name>
<evidence type="ECO:0000256" key="1">
    <source>
        <dbReference type="ARBA" id="ARBA00004141"/>
    </source>
</evidence>
<dbReference type="Pfam" id="PF07779">
    <property type="entry name" value="Cas1_AcylT"/>
    <property type="match status" value="1"/>
</dbReference>
<feature type="transmembrane region" description="Helical" evidence="9">
    <location>
        <begin position="676"/>
        <end position="694"/>
    </location>
</feature>
<evidence type="ECO:0000256" key="9">
    <source>
        <dbReference type="SAM" id="Phobius"/>
    </source>
</evidence>
<dbReference type="GO" id="GO:0005794">
    <property type="term" value="C:Golgi apparatus"/>
    <property type="evidence" value="ECO:0007669"/>
    <property type="project" value="UniProtKB-ARBA"/>
</dbReference>
<accession>A0AA39QZ30</accession>
<dbReference type="AlphaFoldDB" id="A0AA39QZ30"/>
<keyword evidence="12" id="KW-1185">Reference proteome</keyword>
<comment type="similarity">
    <text evidence="2">Belongs to the PC-esterase family. CASD1 subfamily.</text>
</comment>